<dbReference type="Proteomes" id="UP001239111">
    <property type="component" value="Chromosome 3"/>
</dbReference>
<evidence type="ECO:0000313" key="2">
    <source>
        <dbReference type="Proteomes" id="UP001239111"/>
    </source>
</evidence>
<evidence type="ECO:0000313" key="1">
    <source>
        <dbReference type="EMBL" id="KAJ8669628.1"/>
    </source>
</evidence>
<sequence>MGLVVVVGYSNSPSTSPTDADAASLFRANSVRAHTLSDREIVVLSGMELENGLVNALLSNVPMYTCMELYFAFDRCCPVYLVSSGVLLIGIGIFNATVGEKEGVTQKA</sequence>
<organism evidence="1 2">
    <name type="scientific">Eretmocerus hayati</name>
    <dbReference type="NCBI Taxonomy" id="131215"/>
    <lineage>
        <taxon>Eukaryota</taxon>
        <taxon>Metazoa</taxon>
        <taxon>Ecdysozoa</taxon>
        <taxon>Arthropoda</taxon>
        <taxon>Hexapoda</taxon>
        <taxon>Insecta</taxon>
        <taxon>Pterygota</taxon>
        <taxon>Neoptera</taxon>
        <taxon>Endopterygota</taxon>
        <taxon>Hymenoptera</taxon>
        <taxon>Apocrita</taxon>
        <taxon>Proctotrupomorpha</taxon>
        <taxon>Chalcidoidea</taxon>
        <taxon>Aphelinidae</taxon>
        <taxon>Aphelininae</taxon>
        <taxon>Eretmocerus</taxon>
    </lineage>
</organism>
<proteinExistence type="predicted"/>
<accession>A0ACC2NFB7</accession>
<gene>
    <name evidence="1" type="ORF">QAD02_000887</name>
</gene>
<dbReference type="EMBL" id="CM056743">
    <property type="protein sequence ID" value="KAJ8669628.1"/>
    <property type="molecule type" value="Genomic_DNA"/>
</dbReference>
<reference evidence="1" key="1">
    <citation type="submission" date="2023-04" db="EMBL/GenBank/DDBJ databases">
        <title>A chromosome-level genome assembly of the parasitoid wasp Eretmocerus hayati.</title>
        <authorList>
            <person name="Zhong Y."/>
            <person name="Liu S."/>
            <person name="Liu Y."/>
        </authorList>
    </citation>
    <scope>NUCLEOTIDE SEQUENCE</scope>
    <source>
        <strain evidence="1">ZJU_SS_LIU_2023</strain>
    </source>
</reference>
<protein>
    <submittedName>
        <fullName evidence="1">Uncharacterized protein</fullName>
    </submittedName>
</protein>
<keyword evidence="2" id="KW-1185">Reference proteome</keyword>
<name>A0ACC2NFB7_9HYME</name>
<comment type="caution">
    <text evidence="1">The sequence shown here is derived from an EMBL/GenBank/DDBJ whole genome shotgun (WGS) entry which is preliminary data.</text>
</comment>